<dbReference type="SFLD" id="SFLDG01152">
    <property type="entry name" value="Main.3:_Omega-_and_Tau-like"/>
    <property type="match status" value="1"/>
</dbReference>
<dbReference type="SFLD" id="SFLDS00019">
    <property type="entry name" value="Glutathione_Transferase_(cytos"/>
    <property type="match status" value="1"/>
</dbReference>
<dbReference type="InterPro" id="IPR036282">
    <property type="entry name" value="Glutathione-S-Trfase_C_sf"/>
</dbReference>
<dbReference type="InterPro" id="IPR010987">
    <property type="entry name" value="Glutathione-S-Trfase_C-like"/>
</dbReference>
<dbReference type="Proteomes" id="UP001396334">
    <property type="component" value="Unassembled WGS sequence"/>
</dbReference>
<dbReference type="CDD" id="cd03185">
    <property type="entry name" value="GST_C_Tau"/>
    <property type="match status" value="1"/>
</dbReference>
<dbReference type="InterPro" id="IPR040079">
    <property type="entry name" value="Glutathione_S-Trfase"/>
</dbReference>
<dbReference type="Gene3D" id="1.20.1050.10">
    <property type="match status" value="1"/>
</dbReference>
<dbReference type="PROSITE" id="PS50404">
    <property type="entry name" value="GST_NTER"/>
    <property type="match status" value="1"/>
</dbReference>
<sequence length="224" mass="26355">MADEVKLFGMWASPYSRRVQLALKLKGIPYEYIEEDLSNKSSLLLKYNPVHQKIPVLVHNGKSILESLVILEYIDETWRNNPVLLPQDPYERSMARFWAKFIDEKILITARKVSFTTGKEQEQAIEELTEQLKLLENELKEKPYFAGEAIGYLDIVVANFLVFWFRNLQEALGINMFTEEKFPIIFEWIKKLVKINAVEECRIPKERHLVYIRTRLETLKSSSK</sequence>
<dbReference type="EMBL" id="JBBPBN010000336">
    <property type="protein sequence ID" value="KAK8488827.1"/>
    <property type="molecule type" value="Genomic_DNA"/>
</dbReference>
<dbReference type="InterPro" id="IPR045074">
    <property type="entry name" value="GST_C_Tau"/>
</dbReference>
<dbReference type="SFLD" id="SFLDG00358">
    <property type="entry name" value="Main_(cytGST)"/>
    <property type="match status" value="1"/>
</dbReference>
<accession>A0ABR2A735</accession>
<dbReference type="Pfam" id="PF00043">
    <property type="entry name" value="GST_C"/>
    <property type="match status" value="1"/>
</dbReference>
<keyword evidence="2" id="KW-1185">Reference proteome</keyword>
<dbReference type="PANTHER" id="PTHR11260">
    <property type="entry name" value="GLUTATHIONE S-TRANSFERASE, GST, SUPERFAMILY, GST DOMAIN CONTAINING"/>
    <property type="match status" value="1"/>
</dbReference>
<dbReference type="CDD" id="cd03058">
    <property type="entry name" value="GST_N_Tau"/>
    <property type="match status" value="1"/>
</dbReference>
<dbReference type="InterPro" id="IPR045073">
    <property type="entry name" value="Omega/Tau-like"/>
</dbReference>
<dbReference type="InterPro" id="IPR004046">
    <property type="entry name" value="GST_C"/>
</dbReference>
<name>A0ABR2A735_9ROSI</name>
<dbReference type="SUPFAM" id="SSF52833">
    <property type="entry name" value="Thioredoxin-like"/>
    <property type="match status" value="1"/>
</dbReference>
<protein>
    <submittedName>
        <fullName evidence="1">Uncharacterized protein</fullName>
    </submittedName>
</protein>
<dbReference type="InterPro" id="IPR036249">
    <property type="entry name" value="Thioredoxin-like_sf"/>
</dbReference>
<evidence type="ECO:0000313" key="2">
    <source>
        <dbReference type="Proteomes" id="UP001396334"/>
    </source>
</evidence>
<reference evidence="1 2" key="1">
    <citation type="journal article" date="2024" name="G3 (Bethesda)">
        <title>Genome assembly of Hibiscus sabdariffa L. provides insights into metabolisms of medicinal natural products.</title>
        <authorList>
            <person name="Kim T."/>
        </authorList>
    </citation>
    <scope>NUCLEOTIDE SEQUENCE [LARGE SCALE GENOMIC DNA]</scope>
    <source>
        <strain evidence="1">TK-2024</strain>
        <tissue evidence="1">Old leaves</tissue>
    </source>
</reference>
<dbReference type="SUPFAM" id="SSF47616">
    <property type="entry name" value="GST C-terminal domain-like"/>
    <property type="match status" value="1"/>
</dbReference>
<comment type="caution">
    <text evidence="1">The sequence shown here is derived from an EMBL/GenBank/DDBJ whole genome shotgun (WGS) entry which is preliminary data.</text>
</comment>
<proteinExistence type="predicted"/>
<dbReference type="Pfam" id="PF02798">
    <property type="entry name" value="GST_N"/>
    <property type="match status" value="1"/>
</dbReference>
<dbReference type="PROSITE" id="PS50405">
    <property type="entry name" value="GST_CTER"/>
    <property type="match status" value="1"/>
</dbReference>
<evidence type="ECO:0000313" key="1">
    <source>
        <dbReference type="EMBL" id="KAK8488827.1"/>
    </source>
</evidence>
<organism evidence="1 2">
    <name type="scientific">Hibiscus sabdariffa</name>
    <name type="common">roselle</name>
    <dbReference type="NCBI Taxonomy" id="183260"/>
    <lineage>
        <taxon>Eukaryota</taxon>
        <taxon>Viridiplantae</taxon>
        <taxon>Streptophyta</taxon>
        <taxon>Embryophyta</taxon>
        <taxon>Tracheophyta</taxon>
        <taxon>Spermatophyta</taxon>
        <taxon>Magnoliopsida</taxon>
        <taxon>eudicotyledons</taxon>
        <taxon>Gunneridae</taxon>
        <taxon>Pentapetalae</taxon>
        <taxon>rosids</taxon>
        <taxon>malvids</taxon>
        <taxon>Malvales</taxon>
        <taxon>Malvaceae</taxon>
        <taxon>Malvoideae</taxon>
        <taxon>Hibiscus</taxon>
    </lineage>
</organism>
<dbReference type="InterPro" id="IPR004045">
    <property type="entry name" value="Glutathione_S-Trfase_N"/>
</dbReference>
<dbReference type="Gene3D" id="3.40.30.10">
    <property type="entry name" value="Glutaredoxin"/>
    <property type="match status" value="1"/>
</dbReference>
<gene>
    <name evidence="1" type="ORF">V6N11_025341</name>
</gene>
<dbReference type="PANTHER" id="PTHR11260:SF752">
    <property type="entry name" value="GLUTATHIONE TRANSFERASE"/>
    <property type="match status" value="1"/>
</dbReference>